<accession>A0A2M7EAJ0</accession>
<evidence type="ECO:0000313" key="3">
    <source>
        <dbReference type="Proteomes" id="UP000228886"/>
    </source>
</evidence>
<reference evidence="3" key="1">
    <citation type="submission" date="2017-09" db="EMBL/GenBank/DDBJ databases">
        <title>Depth-based differentiation of microbial function through sediment-hosted aquifers and enrichment of novel symbionts in the deep terrestrial subsurface.</title>
        <authorList>
            <person name="Probst A.J."/>
            <person name="Ladd B."/>
            <person name="Jarett J.K."/>
            <person name="Geller-Mcgrath D.E."/>
            <person name="Sieber C.M.K."/>
            <person name="Emerson J.B."/>
            <person name="Anantharaman K."/>
            <person name="Thomas B.C."/>
            <person name="Malmstrom R."/>
            <person name="Stieglmeier M."/>
            <person name="Klingl A."/>
            <person name="Woyke T."/>
            <person name="Ryan C.M."/>
            <person name="Banfield J.F."/>
        </authorList>
    </citation>
    <scope>NUCLEOTIDE SEQUENCE [LARGE SCALE GENOMIC DNA]</scope>
</reference>
<evidence type="ECO:0000256" key="1">
    <source>
        <dbReference type="PIRSR" id="PIRSR006661-1"/>
    </source>
</evidence>
<gene>
    <name evidence="2" type="ORF">COS11_00635</name>
</gene>
<dbReference type="InterPro" id="IPR005232">
    <property type="entry name" value="LarE"/>
</dbReference>
<dbReference type="SUPFAM" id="SSF52402">
    <property type="entry name" value="Adenine nucleotide alpha hydrolases-like"/>
    <property type="match status" value="1"/>
</dbReference>
<dbReference type="EMBL" id="PETL01000037">
    <property type="protein sequence ID" value="PIV64728.1"/>
    <property type="molecule type" value="Genomic_DNA"/>
</dbReference>
<dbReference type="InterPro" id="IPR014729">
    <property type="entry name" value="Rossmann-like_a/b/a_fold"/>
</dbReference>
<dbReference type="PANTHER" id="PTHR43169:SF2">
    <property type="entry name" value="NAD_GMP SYNTHASE DOMAIN-CONTAINING PROTEIN"/>
    <property type="match status" value="1"/>
</dbReference>
<organism evidence="2 3">
    <name type="scientific">bacterium (Candidatus Ratteibacteria) CG01_land_8_20_14_3_00_40_19</name>
    <dbReference type="NCBI Taxonomy" id="2014290"/>
    <lineage>
        <taxon>Bacteria</taxon>
        <taxon>Candidatus Ratteibacteria</taxon>
    </lineage>
</organism>
<dbReference type="PANTHER" id="PTHR43169">
    <property type="entry name" value="EXSB FAMILY PROTEIN"/>
    <property type="match status" value="1"/>
</dbReference>
<dbReference type="AlphaFoldDB" id="A0A2M7EAJ0"/>
<dbReference type="GO" id="GO:0016783">
    <property type="term" value="F:sulfurtransferase activity"/>
    <property type="evidence" value="ECO:0007669"/>
    <property type="project" value="InterPro"/>
</dbReference>
<dbReference type="Gene3D" id="3.40.50.620">
    <property type="entry name" value="HUPs"/>
    <property type="match status" value="1"/>
</dbReference>
<dbReference type="CDD" id="cd01990">
    <property type="entry name" value="LarE-like"/>
    <property type="match status" value="1"/>
</dbReference>
<dbReference type="NCBIfam" id="TIGR00268">
    <property type="entry name" value="ATP-dependent sacrificial sulfur transferase LarE"/>
    <property type="match status" value="1"/>
</dbReference>
<comment type="caution">
    <text evidence="2">The sequence shown here is derived from an EMBL/GenBank/DDBJ whole genome shotgun (WGS) entry which is preliminary data.</text>
</comment>
<feature type="active site" description="Nucleophile and sulfur donor" evidence="1">
    <location>
        <position position="174"/>
    </location>
</feature>
<evidence type="ECO:0000313" key="2">
    <source>
        <dbReference type="EMBL" id="PIV64728.1"/>
    </source>
</evidence>
<dbReference type="PIRSF" id="PIRSF006661">
    <property type="entry name" value="PP-lp_UCP006661"/>
    <property type="match status" value="1"/>
</dbReference>
<name>A0A2M7EAJ0_9BACT</name>
<sequence length="267" mass="30927">MTKKLERLKEILTKMESVLIAYSGGVDSTFLLKLVSDILGDEKVVAATAESLTFPSWELNFAKKMARNFCVKHVIIRTEESENPKFIKNQKDRCYWCKRELFSRLSYLAKKENLRYVADGTNFDDTKDFRPGMKAAREFKIKSPLKEAQLTKEEIRKLSKELNLPTWNKPSFACLATRFPYGVKISKELLVKVGKAEGFLRELGLLQIRVRHHNQIARIEVSKEEILKLLKEKLSHKIVSRFKKLGYNYVTVDLQGYRTGSMNEVVK</sequence>
<dbReference type="Proteomes" id="UP000228886">
    <property type="component" value="Unassembled WGS sequence"/>
</dbReference>
<dbReference type="InterPro" id="IPR052188">
    <property type="entry name" value="Ni-pincer_cofactor_biosynth"/>
</dbReference>
<proteinExistence type="predicted"/>
<protein>
    <submittedName>
        <fullName evidence="2">TIGR00268 family protein</fullName>
    </submittedName>
</protein>